<protein>
    <submittedName>
        <fullName evidence="1">DsbA family protein</fullName>
    </submittedName>
</protein>
<organism evidence="1 2">
    <name type="scientific">Candidatus Avacidaminococcus intestinavium</name>
    <dbReference type="NCBI Taxonomy" id="2840684"/>
    <lineage>
        <taxon>Bacteria</taxon>
        <taxon>Bacillati</taxon>
        <taxon>Bacillota</taxon>
        <taxon>Negativicutes</taxon>
        <taxon>Acidaminococcales</taxon>
        <taxon>Acidaminococcaceae</taxon>
        <taxon>Acidaminococcaceae incertae sedis</taxon>
        <taxon>Candidatus Avacidaminococcus</taxon>
    </lineage>
</organism>
<dbReference type="EMBL" id="DVNI01000016">
    <property type="protein sequence ID" value="HIU63609.1"/>
    <property type="molecule type" value="Genomic_DNA"/>
</dbReference>
<dbReference type="Pfam" id="PF13743">
    <property type="entry name" value="Thioredoxin_5"/>
    <property type="match status" value="1"/>
</dbReference>
<dbReference type="PANTHER" id="PTHR13887:SF54">
    <property type="entry name" value="DSBA FAMILY PROTEIN"/>
    <property type="match status" value="1"/>
</dbReference>
<sequence length="208" mass="23764">MKTSLYYVMDPMCGWCYGISEVIGKIYDKYKEQMDFVILPGGMLIDQNIRTVTPEFAQFMQQNITQITKLTGQKFGANFEHNVLNHPATLDSLPGSKAITLMLKLNPTQALNYVKKVYHAFYVEGLDTNNWELYATLAEEFGITREDFKKAYCSPELETKTRAGFKQAQKLNVDTYPTIIALKNDQAHILAKGYMPFAELDELVSKYL</sequence>
<dbReference type="CDD" id="cd03025">
    <property type="entry name" value="DsbA_FrnE_like"/>
    <property type="match status" value="1"/>
</dbReference>
<reference evidence="1" key="1">
    <citation type="submission" date="2020-10" db="EMBL/GenBank/DDBJ databases">
        <authorList>
            <person name="Gilroy R."/>
        </authorList>
    </citation>
    <scope>NUCLEOTIDE SEQUENCE</scope>
    <source>
        <strain evidence="1">CHK160-1198</strain>
    </source>
</reference>
<dbReference type="AlphaFoldDB" id="A0A9D1MNL8"/>
<dbReference type="Gene3D" id="3.40.30.10">
    <property type="entry name" value="Glutaredoxin"/>
    <property type="match status" value="1"/>
</dbReference>
<dbReference type="Proteomes" id="UP000824099">
    <property type="component" value="Unassembled WGS sequence"/>
</dbReference>
<dbReference type="Gene3D" id="1.10.472.60">
    <property type="entry name" value="putative protein disulfide isomerase domain"/>
    <property type="match status" value="1"/>
</dbReference>
<accession>A0A9D1MNL8</accession>
<dbReference type="InterPro" id="IPR036249">
    <property type="entry name" value="Thioredoxin-like_sf"/>
</dbReference>
<reference evidence="1" key="2">
    <citation type="journal article" date="2021" name="PeerJ">
        <title>Extensive microbial diversity within the chicken gut microbiome revealed by metagenomics and culture.</title>
        <authorList>
            <person name="Gilroy R."/>
            <person name="Ravi A."/>
            <person name="Getino M."/>
            <person name="Pursley I."/>
            <person name="Horton D.L."/>
            <person name="Alikhan N.F."/>
            <person name="Baker D."/>
            <person name="Gharbi K."/>
            <person name="Hall N."/>
            <person name="Watson M."/>
            <person name="Adriaenssens E.M."/>
            <person name="Foster-Nyarko E."/>
            <person name="Jarju S."/>
            <person name="Secka A."/>
            <person name="Antonio M."/>
            <person name="Oren A."/>
            <person name="Chaudhuri R.R."/>
            <person name="La Ragione R."/>
            <person name="Hildebrand F."/>
            <person name="Pallen M.J."/>
        </authorList>
    </citation>
    <scope>NUCLEOTIDE SEQUENCE</scope>
    <source>
        <strain evidence="1">CHK160-1198</strain>
    </source>
</reference>
<evidence type="ECO:0000313" key="2">
    <source>
        <dbReference type="Proteomes" id="UP000824099"/>
    </source>
</evidence>
<dbReference type="SUPFAM" id="SSF52833">
    <property type="entry name" value="Thioredoxin-like"/>
    <property type="match status" value="1"/>
</dbReference>
<dbReference type="PANTHER" id="PTHR13887">
    <property type="entry name" value="GLUTATHIONE S-TRANSFERASE KAPPA"/>
    <property type="match status" value="1"/>
</dbReference>
<name>A0A9D1MNL8_9FIRM</name>
<evidence type="ECO:0000313" key="1">
    <source>
        <dbReference type="EMBL" id="HIU63609.1"/>
    </source>
</evidence>
<gene>
    <name evidence="1" type="ORF">IAB06_01030</name>
</gene>
<proteinExistence type="predicted"/>
<comment type="caution">
    <text evidence="1">The sequence shown here is derived from an EMBL/GenBank/DDBJ whole genome shotgun (WGS) entry which is preliminary data.</text>
</comment>